<evidence type="ECO:0000313" key="7">
    <source>
        <dbReference type="Proteomes" id="UP000594263"/>
    </source>
</evidence>
<keyword evidence="7" id="KW-1185">Reference proteome</keyword>
<sequence>MHCNACERSLANAISKFKGVERFTTDMKRNRVVITGKIDPEKVMKTLKKKTGKRVELVPAAKQEPEKVVDEKQIMESPSGQDGEALMKELVLFGGSHWRGCDLMTMFSDENPNACSVM</sequence>
<evidence type="ECO:0000259" key="5">
    <source>
        <dbReference type="PROSITE" id="PS50846"/>
    </source>
</evidence>
<evidence type="ECO:0000256" key="3">
    <source>
        <dbReference type="ARBA" id="ARBA00023289"/>
    </source>
</evidence>
<dbReference type="PANTHER" id="PTHR46195">
    <property type="entry name" value="HEAVY METAL-ASSOCIATED ISOPRENYLATED PLANT PROTEIN 7"/>
    <property type="match status" value="1"/>
</dbReference>
<evidence type="ECO:0000256" key="4">
    <source>
        <dbReference type="ARBA" id="ARBA00024045"/>
    </source>
</evidence>
<dbReference type="InterPro" id="IPR036163">
    <property type="entry name" value="HMA_dom_sf"/>
</dbReference>
<keyword evidence="3" id="KW-0636">Prenylation</keyword>
<evidence type="ECO:0000256" key="1">
    <source>
        <dbReference type="ARBA" id="ARBA00022481"/>
    </source>
</evidence>
<evidence type="ECO:0000256" key="2">
    <source>
        <dbReference type="ARBA" id="ARBA00022723"/>
    </source>
</evidence>
<evidence type="ECO:0000313" key="6">
    <source>
        <dbReference type="EnsemblPlants" id="Kaladp0015s0058.1.v1.1"/>
    </source>
</evidence>
<proteinExistence type="inferred from homology"/>
<dbReference type="GO" id="GO:0046872">
    <property type="term" value="F:metal ion binding"/>
    <property type="evidence" value="ECO:0007669"/>
    <property type="project" value="UniProtKB-KW"/>
</dbReference>
<dbReference type="EnsemblPlants" id="Kaladp0015s0058.1.v1.1">
    <property type="protein sequence ID" value="Kaladp0015s0058.1.v1.1"/>
    <property type="gene ID" value="Kaladp0015s0058.v1.1"/>
</dbReference>
<dbReference type="OMA" id="MNCNACE"/>
<dbReference type="Gramene" id="Kaladp0015s0058.1.v1.1">
    <property type="protein sequence ID" value="Kaladp0015s0058.1.v1.1"/>
    <property type="gene ID" value="Kaladp0015s0058.v1.1"/>
</dbReference>
<dbReference type="InterPro" id="IPR006121">
    <property type="entry name" value="HMA_dom"/>
</dbReference>
<dbReference type="Proteomes" id="UP000594263">
    <property type="component" value="Unplaced"/>
</dbReference>
<reference evidence="6" key="1">
    <citation type="submission" date="2021-01" db="UniProtKB">
        <authorList>
            <consortium name="EnsemblPlants"/>
        </authorList>
    </citation>
    <scope>IDENTIFICATION</scope>
</reference>
<dbReference type="Gene3D" id="3.30.70.100">
    <property type="match status" value="1"/>
</dbReference>
<protein>
    <recommendedName>
        <fullName evidence="5">HMA domain-containing protein</fullName>
    </recommendedName>
</protein>
<name>A0A7N0SZ34_KALFE</name>
<dbReference type="Pfam" id="PF00403">
    <property type="entry name" value="HMA"/>
    <property type="match status" value="1"/>
</dbReference>
<feature type="domain" description="HMA" evidence="5">
    <location>
        <begin position="1"/>
        <end position="56"/>
    </location>
</feature>
<dbReference type="PANTHER" id="PTHR46195:SF18">
    <property type="entry name" value="SUPEROXIDE DISMUTASE 1 COPPER CHAPERONE-LIKE PROTEIN"/>
    <property type="match status" value="1"/>
</dbReference>
<dbReference type="SUPFAM" id="SSF55008">
    <property type="entry name" value="HMA, heavy metal-associated domain"/>
    <property type="match status" value="1"/>
</dbReference>
<comment type="similarity">
    <text evidence="4">Belongs to the HIPP family.</text>
</comment>
<dbReference type="InterPro" id="IPR044577">
    <property type="entry name" value="HIPP4/7/8/17/18/19"/>
</dbReference>
<keyword evidence="3" id="KW-0449">Lipoprotein</keyword>
<dbReference type="PROSITE" id="PS50846">
    <property type="entry name" value="HMA_2"/>
    <property type="match status" value="1"/>
</dbReference>
<keyword evidence="2" id="KW-0479">Metal-binding</keyword>
<keyword evidence="1" id="KW-0488">Methylation</keyword>
<dbReference type="CDD" id="cd00371">
    <property type="entry name" value="HMA"/>
    <property type="match status" value="1"/>
</dbReference>
<dbReference type="AlphaFoldDB" id="A0A7N0SZ34"/>
<organism evidence="6 7">
    <name type="scientific">Kalanchoe fedtschenkoi</name>
    <name type="common">Lavender scallops</name>
    <name type="synonym">South American air plant</name>
    <dbReference type="NCBI Taxonomy" id="63787"/>
    <lineage>
        <taxon>Eukaryota</taxon>
        <taxon>Viridiplantae</taxon>
        <taxon>Streptophyta</taxon>
        <taxon>Embryophyta</taxon>
        <taxon>Tracheophyta</taxon>
        <taxon>Spermatophyta</taxon>
        <taxon>Magnoliopsida</taxon>
        <taxon>eudicotyledons</taxon>
        <taxon>Gunneridae</taxon>
        <taxon>Pentapetalae</taxon>
        <taxon>Saxifragales</taxon>
        <taxon>Crassulaceae</taxon>
        <taxon>Kalanchoe</taxon>
    </lineage>
</organism>
<accession>A0A7N0SZ34</accession>